<feature type="region of interest" description="Disordered" evidence="1">
    <location>
        <begin position="164"/>
        <end position="194"/>
    </location>
</feature>
<keyword evidence="2" id="KW-1133">Transmembrane helix</keyword>
<evidence type="ECO:0000313" key="4">
    <source>
        <dbReference type="Proteomes" id="UP001190925"/>
    </source>
</evidence>
<keyword evidence="2" id="KW-0812">Transmembrane</keyword>
<proteinExistence type="predicted"/>
<dbReference type="EMBL" id="PRLK01000002">
    <property type="protein sequence ID" value="RYC72855.1"/>
    <property type="molecule type" value="Genomic_DNA"/>
</dbReference>
<organism evidence="3 4">
    <name type="scientific">Candidatus Nanogingivalis gingivitcus</name>
    <dbReference type="NCBI Taxonomy" id="2171992"/>
    <lineage>
        <taxon>Bacteria</taxon>
        <taxon>Candidatus Saccharimonadota</taxon>
        <taxon>Candidatus Nanosyncoccalia</taxon>
        <taxon>Candidatus Nanogingivales</taxon>
        <taxon>Candidatus Nanogingivalaceae</taxon>
        <taxon>Candidatus Nanogingivalis</taxon>
    </lineage>
</organism>
<protein>
    <submittedName>
        <fullName evidence="3">Uncharacterized protein</fullName>
    </submittedName>
</protein>
<sequence length="194" mass="22596">MINMWSAVIVGLFVFLPLFLNKGNKKMALYFMTTLLFGMILVFYQLTTGNKLVIISALHFEQVSNGSWEFYWNGVIDSVMMIIFNILSFIGLKSMVRVTSVKNAVFVVLSGLVAVQTIFVVLPTLLPSDELLYYLIQPSIVLFYCIVFHFGAGESYQERNKRLEKEEQEEYYSFREVEDKEEEEEEEKEEEEEE</sequence>
<evidence type="ECO:0000256" key="1">
    <source>
        <dbReference type="SAM" id="MobiDB-lite"/>
    </source>
</evidence>
<feature type="transmembrane region" description="Helical" evidence="2">
    <location>
        <begin position="6"/>
        <end position="21"/>
    </location>
</feature>
<dbReference type="Proteomes" id="UP001190925">
    <property type="component" value="Unassembled WGS sequence"/>
</dbReference>
<accession>A0ABY0FK88</accession>
<feature type="transmembrane region" description="Helical" evidence="2">
    <location>
        <begin position="28"/>
        <end position="46"/>
    </location>
</feature>
<gene>
    <name evidence="3" type="ORF">G6CMJM_00191</name>
</gene>
<comment type="caution">
    <text evidence="3">The sequence shown here is derived from an EMBL/GenBank/DDBJ whole genome shotgun (WGS) entry which is preliminary data.</text>
</comment>
<keyword evidence="2" id="KW-0472">Membrane</keyword>
<evidence type="ECO:0000256" key="2">
    <source>
        <dbReference type="SAM" id="Phobius"/>
    </source>
</evidence>
<feature type="compositionally biased region" description="Acidic residues" evidence="1">
    <location>
        <begin position="179"/>
        <end position="194"/>
    </location>
</feature>
<feature type="transmembrane region" description="Helical" evidence="2">
    <location>
        <begin position="70"/>
        <end position="92"/>
    </location>
</feature>
<reference evidence="3 4" key="1">
    <citation type="journal article" date="2018" name="bioRxiv">
        <title>Evidence of independent acquisition and adaption of ultra-small bacteria to human hosts across the highly diverse yet reduced genomes of the phylum Saccharibacteria.</title>
        <authorList>
            <person name="McLean J.S."/>
            <person name="Bor B."/>
            <person name="To T.T."/>
            <person name="Liu Q."/>
            <person name="Kearns K.A."/>
            <person name="Solden L.M."/>
            <person name="Wrighton K.C."/>
            <person name="He X."/>
            <person name="Shi W."/>
        </authorList>
    </citation>
    <scope>NUCLEOTIDE SEQUENCE [LARGE SCALE GENOMIC DNA]</scope>
    <source>
        <strain evidence="3 4">TM7_CMJM_G6_1_HOT_870</strain>
    </source>
</reference>
<reference evidence="3 4" key="2">
    <citation type="journal article" date="2020" name="Cell Rep.">
        <title>Acquisition and Adaptation of Ultra-small Parasitic Reduced Genome Bacteria to Mammalian Hosts.</title>
        <authorList>
            <person name="McLean J.S."/>
            <person name="Bor B."/>
            <person name="Kerns K.A."/>
            <person name="Liu Q."/>
            <person name="To T.T."/>
            <person name="Solden L."/>
            <person name="Hendrickson E.L."/>
            <person name="Wrighton K."/>
            <person name="Shi W."/>
            <person name="He X."/>
        </authorList>
    </citation>
    <scope>NUCLEOTIDE SEQUENCE [LARGE SCALE GENOMIC DNA]</scope>
    <source>
        <strain evidence="3 4">TM7_CMJM_G6_1_HOT_870</strain>
    </source>
</reference>
<feature type="transmembrane region" description="Helical" evidence="2">
    <location>
        <begin position="104"/>
        <end position="125"/>
    </location>
</feature>
<name>A0ABY0FK88_9BACT</name>
<keyword evidence="4" id="KW-1185">Reference proteome</keyword>
<dbReference type="RefSeq" id="WP_129718614.1">
    <property type="nucleotide sequence ID" value="NZ_PRLK01000002.1"/>
</dbReference>
<feature type="transmembrane region" description="Helical" evidence="2">
    <location>
        <begin position="131"/>
        <end position="152"/>
    </location>
</feature>
<evidence type="ECO:0000313" key="3">
    <source>
        <dbReference type="EMBL" id="RYC72855.1"/>
    </source>
</evidence>